<gene>
    <name evidence="1" type="ORF">FHR24_001145</name>
</gene>
<evidence type="ECO:0008006" key="3">
    <source>
        <dbReference type="Google" id="ProtNLM"/>
    </source>
</evidence>
<sequence length="276" mass="30877">MRIFKILPLIILCFFTTNNYSQVSLDKKGTGVSISPAHLHLKQAPGSTKSYKITINNDTPKPNSFKIGMKDFNMNGLGKSQFLLAGQGKYSLSKWSALSPTFVDLKPFEKKEITLTITVPFNDPNANKAAWNIIMIEQQEARKQLSIAKKQNSSIGLGVVPTFAFGVFVYQNPPTVNNNNVELINFVNENNKITILAENKGDGIAYCSAYIDLTNITTGEQERLPVKKFTIVPELIRNFTYKIPEKFKKGKYLAIGVLDYEDAPEIQAAKLEFEIN</sequence>
<dbReference type="Proteomes" id="UP000745859">
    <property type="component" value="Unassembled WGS sequence"/>
</dbReference>
<comment type="caution">
    <text evidence="1">The sequence shown here is derived from an EMBL/GenBank/DDBJ whole genome shotgun (WGS) entry which is preliminary data.</text>
</comment>
<organism evidence="1 2">
    <name type="scientific">Wenyingzhuangia heitensis</name>
    <dbReference type="NCBI Taxonomy" id="1487859"/>
    <lineage>
        <taxon>Bacteria</taxon>
        <taxon>Pseudomonadati</taxon>
        <taxon>Bacteroidota</taxon>
        <taxon>Flavobacteriia</taxon>
        <taxon>Flavobacteriales</taxon>
        <taxon>Flavobacteriaceae</taxon>
        <taxon>Wenyingzhuangia</taxon>
    </lineage>
</organism>
<evidence type="ECO:0000313" key="1">
    <source>
        <dbReference type="EMBL" id="NIJ44706.1"/>
    </source>
</evidence>
<name>A0ABX0UAV5_9FLAO</name>
<protein>
    <recommendedName>
        <fullName evidence="3">DUF3324 domain-containing protein</fullName>
    </recommendedName>
</protein>
<dbReference type="RefSeq" id="WP_167185206.1">
    <property type="nucleotide sequence ID" value="NZ_JAASQL010000001.1"/>
</dbReference>
<reference evidence="1 2" key="1">
    <citation type="submission" date="2020-03" db="EMBL/GenBank/DDBJ databases">
        <title>Genomic Encyclopedia of Type Strains, Phase IV (KMG-IV): sequencing the most valuable type-strain genomes for metagenomic binning, comparative biology and taxonomic classification.</title>
        <authorList>
            <person name="Goeker M."/>
        </authorList>
    </citation>
    <scope>NUCLEOTIDE SEQUENCE [LARGE SCALE GENOMIC DNA]</scope>
    <source>
        <strain evidence="1 2">DSM 101599</strain>
    </source>
</reference>
<proteinExistence type="predicted"/>
<keyword evidence="2" id="KW-1185">Reference proteome</keyword>
<accession>A0ABX0UAV5</accession>
<dbReference type="EMBL" id="JAASQL010000001">
    <property type="protein sequence ID" value="NIJ44706.1"/>
    <property type="molecule type" value="Genomic_DNA"/>
</dbReference>
<evidence type="ECO:0000313" key="2">
    <source>
        <dbReference type="Proteomes" id="UP000745859"/>
    </source>
</evidence>